<evidence type="ECO:0000256" key="1">
    <source>
        <dbReference type="ARBA" id="ARBA00022679"/>
    </source>
</evidence>
<evidence type="ECO:0000313" key="4">
    <source>
        <dbReference type="EMBL" id="GAA1234669.1"/>
    </source>
</evidence>
<comment type="caution">
    <text evidence="4">The sequence shown here is derived from an EMBL/GenBank/DDBJ whole genome shotgun (WGS) entry which is preliminary data.</text>
</comment>
<dbReference type="RefSeq" id="WP_253863458.1">
    <property type="nucleotide sequence ID" value="NZ_BAAALN010000005.1"/>
</dbReference>
<organism evidence="4 5">
    <name type="scientific">Prauserella halophila</name>
    <dbReference type="NCBI Taxonomy" id="185641"/>
    <lineage>
        <taxon>Bacteria</taxon>
        <taxon>Bacillati</taxon>
        <taxon>Actinomycetota</taxon>
        <taxon>Actinomycetes</taxon>
        <taxon>Pseudonocardiales</taxon>
        <taxon>Pseudonocardiaceae</taxon>
        <taxon>Prauserella</taxon>
    </lineage>
</organism>
<evidence type="ECO:0000313" key="5">
    <source>
        <dbReference type="Proteomes" id="UP001500653"/>
    </source>
</evidence>
<dbReference type="PANTHER" id="PTHR43877">
    <property type="entry name" value="AMINOALKYLPHOSPHONATE N-ACETYLTRANSFERASE-RELATED-RELATED"/>
    <property type="match status" value="1"/>
</dbReference>
<dbReference type="InterPro" id="IPR000182">
    <property type="entry name" value="GNAT_dom"/>
</dbReference>
<dbReference type="Proteomes" id="UP001500653">
    <property type="component" value="Unassembled WGS sequence"/>
</dbReference>
<proteinExistence type="predicted"/>
<feature type="domain" description="N-acetyltransferase" evidence="3">
    <location>
        <begin position="21"/>
        <end position="165"/>
    </location>
</feature>
<dbReference type="PROSITE" id="PS51186">
    <property type="entry name" value="GNAT"/>
    <property type="match status" value="1"/>
</dbReference>
<evidence type="ECO:0000259" key="3">
    <source>
        <dbReference type="PROSITE" id="PS51186"/>
    </source>
</evidence>
<dbReference type="InterPro" id="IPR050832">
    <property type="entry name" value="Bact_Acetyltransf"/>
</dbReference>
<dbReference type="InterPro" id="IPR016181">
    <property type="entry name" value="Acyl_CoA_acyltransferase"/>
</dbReference>
<dbReference type="Pfam" id="PF00583">
    <property type="entry name" value="Acetyltransf_1"/>
    <property type="match status" value="1"/>
</dbReference>
<keyword evidence="5" id="KW-1185">Reference proteome</keyword>
<evidence type="ECO:0000256" key="2">
    <source>
        <dbReference type="ARBA" id="ARBA00023315"/>
    </source>
</evidence>
<keyword evidence="2" id="KW-0012">Acyltransferase</keyword>
<accession>A0ABP4GUC4</accession>
<protein>
    <submittedName>
        <fullName evidence="4">GNAT family N-acetyltransferase</fullName>
    </submittedName>
</protein>
<keyword evidence="1" id="KW-0808">Transferase</keyword>
<sequence>MKQHPAIVPYGEVHLDALLELSIRSWTPVFPSLRQDVPGFVYDAFYPEGWETRQRAELAAVLRDESENIDVAVVGDVPVGWVCTRMHPDDSMAEVYVLAVDPEYQRSGVGGMLMERSYDRARAAGMRMVMVETGGDSGHAPARALYESAGFLRWPVARYFKDLDA</sequence>
<dbReference type="SUPFAM" id="SSF55729">
    <property type="entry name" value="Acyl-CoA N-acyltransferases (Nat)"/>
    <property type="match status" value="1"/>
</dbReference>
<name>A0ABP4GUC4_9PSEU</name>
<dbReference type="CDD" id="cd04301">
    <property type="entry name" value="NAT_SF"/>
    <property type="match status" value="1"/>
</dbReference>
<gene>
    <name evidence="4" type="ORF">GCM10009676_18020</name>
</gene>
<dbReference type="Gene3D" id="3.40.630.30">
    <property type="match status" value="1"/>
</dbReference>
<reference evidence="5" key="1">
    <citation type="journal article" date="2019" name="Int. J. Syst. Evol. Microbiol.">
        <title>The Global Catalogue of Microorganisms (GCM) 10K type strain sequencing project: providing services to taxonomists for standard genome sequencing and annotation.</title>
        <authorList>
            <consortium name="The Broad Institute Genomics Platform"/>
            <consortium name="The Broad Institute Genome Sequencing Center for Infectious Disease"/>
            <person name="Wu L."/>
            <person name="Ma J."/>
        </authorList>
    </citation>
    <scope>NUCLEOTIDE SEQUENCE [LARGE SCALE GENOMIC DNA]</scope>
    <source>
        <strain evidence="5">JCM 13023</strain>
    </source>
</reference>
<dbReference type="EMBL" id="BAAALN010000005">
    <property type="protein sequence ID" value="GAA1234669.1"/>
    <property type="molecule type" value="Genomic_DNA"/>
</dbReference>